<evidence type="ECO:0000313" key="10">
    <source>
        <dbReference type="Proteomes" id="UP000095751"/>
    </source>
</evidence>
<evidence type="ECO:0000256" key="4">
    <source>
        <dbReference type="ARBA" id="ARBA00022448"/>
    </source>
</evidence>
<sequence>MDGVKDVALQPWSEFVSAAGFVGSDSAVSSLMNGKDISNYVLSNSALGEEDAALEEGATEEEIAVAAFCNAWLDVIGLAVMGRLLEKIMRISQLTSKGCEHLTADLNYLINVFSALGVAGHPHPLVSHMATLATLSDSDLKAQIESRNSASEVENALRAVEARIALIRGIPTE</sequence>
<proteinExistence type="inferred from homology"/>
<evidence type="ECO:0000256" key="5">
    <source>
        <dbReference type="ARBA" id="ARBA00022927"/>
    </source>
</evidence>
<dbReference type="PANTHER" id="PTHR21443:SF0">
    <property type="entry name" value="CONSERVED OLIGOMERIC GOLGI COMPLEX SUBUNIT 7"/>
    <property type="match status" value="1"/>
</dbReference>
<dbReference type="GO" id="GO:0017119">
    <property type="term" value="C:Golgi transport complex"/>
    <property type="evidence" value="ECO:0007669"/>
    <property type="project" value="InterPro"/>
</dbReference>
<keyword evidence="10" id="KW-1185">Reference proteome</keyword>
<evidence type="ECO:0000256" key="1">
    <source>
        <dbReference type="ARBA" id="ARBA00004395"/>
    </source>
</evidence>
<evidence type="ECO:0000256" key="8">
    <source>
        <dbReference type="ARBA" id="ARBA00031345"/>
    </source>
</evidence>
<keyword evidence="4" id="KW-0813">Transport</keyword>
<accession>A0A1E7FBB9</accession>
<protein>
    <recommendedName>
        <fullName evidence="3">Conserved oligomeric Golgi complex subunit 7</fullName>
    </recommendedName>
    <alternativeName>
        <fullName evidence="8">Component of oligomeric Golgi complex 7</fullName>
    </alternativeName>
</protein>
<evidence type="ECO:0000256" key="2">
    <source>
        <dbReference type="ARBA" id="ARBA00005831"/>
    </source>
</evidence>
<comment type="subcellular location">
    <subcellularLocation>
        <location evidence="1">Golgi apparatus membrane</location>
        <topology evidence="1">Peripheral membrane protein</topology>
    </subcellularLocation>
</comment>
<keyword evidence="7" id="KW-0472">Membrane</keyword>
<organism evidence="9 10">
    <name type="scientific">Fragilariopsis cylindrus CCMP1102</name>
    <dbReference type="NCBI Taxonomy" id="635003"/>
    <lineage>
        <taxon>Eukaryota</taxon>
        <taxon>Sar</taxon>
        <taxon>Stramenopiles</taxon>
        <taxon>Ochrophyta</taxon>
        <taxon>Bacillariophyta</taxon>
        <taxon>Bacillariophyceae</taxon>
        <taxon>Bacillariophycidae</taxon>
        <taxon>Bacillariales</taxon>
        <taxon>Bacillariaceae</taxon>
        <taxon>Fragilariopsis</taxon>
    </lineage>
</organism>
<dbReference type="GO" id="GO:0000139">
    <property type="term" value="C:Golgi membrane"/>
    <property type="evidence" value="ECO:0007669"/>
    <property type="project" value="UniProtKB-SubCell"/>
</dbReference>
<name>A0A1E7FBB9_9STRA</name>
<gene>
    <name evidence="9" type="ORF">FRACYDRAFT_269362</name>
</gene>
<dbReference type="KEGG" id="fcy:FRACYDRAFT_269362"/>
<dbReference type="GO" id="GO:0006890">
    <property type="term" value="P:retrograde vesicle-mediated transport, Golgi to endoplasmic reticulum"/>
    <property type="evidence" value="ECO:0007669"/>
    <property type="project" value="TreeGrafter"/>
</dbReference>
<evidence type="ECO:0000256" key="6">
    <source>
        <dbReference type="ARBA" id="ARBA00023034"/>
    </source>
</evidence>
<reference evidence="9 10" key="1">
    <citation type="submission" date="2016-09" db="EMBL/GenBank/DDBJ databases">
        <title>Extensive genetic diversity and differential bi-allelic expression allows diatom success in the polar Southern Ocean.</title>
        <authorList>
            <consortium name="DOE Joint Genome Institute"/>
            <person name="Mock T."/>
            <person name="Otillar R.P."/>
            <person name="Strauss J."/>
            <person name="Dupont C."/>
            <person name="Frickenhaus S."/>
            <person name="Maumus F."/>
            <person name="Mcmullan M."/>
            <person name="Sanges R."/>
            <person name="Schmutz J."/>
            <person name="Toseland A."/>
            <person name="Valas R."/>
            <person name="Veluchamy A."/>
            <person name="Ward B.J."/>
            <person name="Allen A."/>
            <person name="Barry K."/>
            <person name="Falciatore A."/>
            <person name="Ferrante M."/>
            <person name="Fortunato A.E."/>
            <person name="Gloeckner G."/>
            <person name="Gruber A."/>
            <person name="Hipkin R."/>
            <person name="Janech M."/>
            <person name="Kroth P."/>
            <person name="Leese F."/>
            <person name="Lindquist E."/>
            <person name="Lyon B.R."/>
            <person name="Martin J."/>
            <person name="Mayer C."/>
            <person name="Parker M."/>
            <person name="Quesneville H."/>
            <person name="Raymond J."/>
            <person name="Uhlig C."/>
            <person name="Valentin K.U."/>
            <person name="Worden A.Z."/>
            <person name="Armbrust E.V."/>
            <person name="Bowler C."/>
            <person name="Green B."/>
            <person name="Moulton V."/>
            <person name="Van Oosterhout C."/>
            <person name="Grigoriev I."/>
        </authorList>
    </citation>
    <scope>NUCLEOTIDE SEQUENCE [LARGE SCALE GENOMIC DNA]</scope>
    <source>
        <strain evidence="9 10">CCMP1102</strain>
    </source>
</reference>
<dbReference type="AlphaFoldDB" id="A0A1E7FBB9"/>
<dbReference type="GO" id="GO:0007030">
    <property type="term" value="P:Golgi organization"/>
    <property type="evidence" value="ECO:0007669"/>
    <property type="project" value="TreeGrafter"/>
</dbReference>
<keyword evidence="6" id="KW-0333">Golgi apparatus</keyword>
<dbReference type="PANTHER" id="PTHR21443">
    <property type="entry name" value="CONSERVED OLIGOMERIC GOLGI COMPLEX COMPONENT 7"/>
    <property type="match status" value="1"/>
</dbReference>
<comment type="similarity">
    <text evidence="2">Belongs to the COG7 family.</text>
</comment>
<dbReference type="GO" id="GO:0006886">
    <property type="term" value="P:intracellular protein transport"/>
    <property type="evidence" value="ECO:0007669"/>
    <property type="project" value="InterPro"/>
</dbReference>
<evidence type="ECO:0000256" key="7">
    <source>
        <dbReference type="ARBA" id="ARBA00023136"/>
    </source>
</evidence>
<dbReference type="OrthoDB" id="245173at2759"/>
<dbReference type="Proteomes" id="UP000095751">
    <property type="component" value="Unassembled WGS sequence"/>
</dbReference>
<dbReference type="InParanoid" id="A0A1E7FBB9"/>
<keyword evidence="5" id="KW-0653">Protein transport</keyword>
<dbReference type="EMBL" id="KV784359">
    <property type="protein sequence ID" value="OEU15439.1"/>
    <property type="molecule type" value="Genomic_DNA"/>
</dbReference>
<dbReference type="InterPro" id="IPR019335">
    <property type="entry name" value="COG7"/>
</dbReference>
<evidence type="ECO:0000256" key="3">
    <source>
        <dbReference type="ARBA" id="ARBA00020984"/>
    </source>
</evidence>
<evidence type="ECO:0000313" key="9">
    <source>
        <dbReference type="EMBL" id="OEU15439.1"/>
    </source>
</evidence>